<evidence type="ECO:0008006" key="4">
    <source>
        <dbReference type="Google" id="ProtNLM"/>
    </source>
</evidence>
<dbReference type="InterPro" id="IPR027417">
    <property type="entry name" value="P-loop_NTPase"/>
</dbReference>
<keyword evidence="3" id="KW-1185">Reference proteome</keyword>
<proteinExistence type="predicted"/>
<sequence length="950" mass="109859">MRQLIDYIVRQGMMRDAQIEAVKTYLYLKIECGNRPLWQLFTEGKFNATPDDYDSMALTTEAREILKNDKAAEALFQYSRLTDRNGRQLSPVLEEFIKQHPQEIDYEQAFKDVFYGVDYPDFIYSLPMGAGKTFLMATFIYLDLYLAMQEPNNKAFAHNFMIFAPSGLKNSIVPSLKHIQDFDPTWILPDPTASQIRKIISFEVLDEQKTAKNSNLVKNPNAQKINNHQPLNDLFGLVAVTNAEKVVLDKVDKDRGLERNLYTEKEWDAMKNSNELREIIRQIPHLAIFIDEVHHASDGEIKLRKVVSDWMKNPSFNSVYGFSGTPYLKSAEKVTLAEVFDIKNTDISNVVYNYPLISGIGNFLKRPKIKTTDNSQEAIITDGVNEFFDLYANTLYCDGTCAKLAIYCSRIENLEEIVYPLVAAIVSSRGMNPQETILKYHGGNKDYSVPAGSATDFAALDTDFSKYRIVLLAQIGKEGWDCKSLTSVILPQKGACPQNMVLQTSCRCLRQVERGNESETALIWLNKDNADTLNKELIKQQNTTIDAVNRAADNHKKRVDRYIRKDVPPIDFFQLKIQYNTLVVEDTADTHSRLSDIDIYRDAATREIITHEQDLEGNMLNDELHVLTEEDELLPITYHQWLLRITKESMGMLKMSEIKKYDAELKRIFDEDSTKQEDGTCTLFENVDQKRLRSIIRQAFVPKRSIEVKKEVIPENASLLKVDRLQTPLFMDDDTKYYPDQPTVKKIVDADNGTGDNEELKKVEVLIEQMKQMNLPEWEEMAKKMRNDAMNRDRDLAVKDQTYHYLPYHFDSGFEIKYFSQKLLVAVRDKGLEVYFNGDDQLTDFRIACYSKRGDDWRYIGRYVPDFLMIQRDNGGKIFKVLIIETKGEGFAAKFKERRSFMSEEFVRLNNDKFGYQRFDFLYVEDTLSSEQQTQSTLSKINDFFNLKQQ</sequence>
<evidence type="ECO:0000313" key="3">
    <source>
        <dbReference type="Proteomes" id="UP001319045"/>
    </source>
</evidence>
<feature type="coiled-coil region" evidence="1">
    <location>
        <begin position="538"/>
        <end position="565"/>
    </location>
</feature>
<evidence type="ECO:0000256" key="1">
    <source>
        <dbReference type="SAM" id="Coils"/>
    </source>
</evidence>
<dbReference type="EMBL" id="AP024484">
    <property type="protein sequence ID" value="BCS85583.1"/>
    <property type="molecule type" value="Genomic_DNA"/>
</dbReference>
<reference evidence="2 3" key="1">
    <citation type="journal article" date="2022" name="Int. J. Syst. Evol. Microbiol.">
        <title>Prevotella herbatica sp. nov., a plant polysaccharide-decomposing anaerobic bacterium isolated from a methanogenic reactor.</title>
        <authorList>
            <person name="Uek A."/>
            <person name="Tonouchi A."/>
            <person name="Kaku N."/>
            <person name="Ueki K."/>
        </authorList>
    </citation>
    <scope>NUCLEOTIDE SEQUENCE [LARGE SCALE GENOMIC DNA]</scope>
    <source>
        <strain evidence="2 3">WR041</strain>
    </source>
</reference>
<accession>A0ABN6EI80</accession>
<gene>
    <name evidence="2" type="ORF">prwr041_14760</name>
</gene>
<protein>
    <recommendedName>
        <fullName evidence="4">Restriction endonuclease subunit R</fullName>
    </recommendedName>
</protein>
<dbReference type="Proteomes" id="UP001319045">
    <property type="component" value="Chromosome"/>
</dbReference>
<organism evidence="2 3">
    <name type="scientific">Prevotella herbatica</name>
    <dbReference type="NCBI Taxonomy" id="2801997"/>
    <lineage>
        <taxon>Bacteria</taxon>
        <taxon>Pseudomonadati</taxon>
        <taxon>Bacteroidota</taxon>
        <taxon>Bacteroidia</taxon>
        <taxon>Bacteroidales</taxon>
        <taxon>Prevotellaceae</taxon>
        <taxon>Prevotella</taxon>
    </lineage>
</organism>
<name>A0ABN6EI80_9BACT</name>
<keyword evidence="1" id="KW-0175">Coiled coil</keyword>
<dbReference type="Gene3D" id="3.40.50.300">
    <property type="entry name" value="P-loop containing nucleotide triphosphate hydrolases"/>
    <property type="match status" value="1"/>
</dbReference>
<evidence type="ECO:0000313" key="2">
    <source>
        <dbReference type="EMBL" id="BCS85583.1"/>
    </source>
</evidence>
<dbReference type="SUPFAM" id="SSF52540">
    <property type="entry name" value="P-loop containing nucleoside triphosphate hydrolases"/>
    <property type="match status" value="1"/>
</dbReference>